<protein>
    <submittedName>
        <fullName evidence="1">Uncharacterized protein</fullName>
    </submittedName>
</protein>
<sequence length="460" mass="51824">MSAGGWYMVSLKHVNSSFSSSVRCVSNVGFRGGEWAKPTPASQMYSQLSIADSSSALSYQQHLTAIVPVVQIHRPLSPGLAVKTKRNLSIQDPQIYTVKSSKSALVVKQKLMTINSISQKKRKNNYFHVQIQSNIETAVAVYQFYGTYQFLQQQPQKSVSLPLQQIVLFHKILNFDKFLVILLLEIYNGRQQLIFHTFLFADCFRKHTFRIKVIILQIPVSVRIVRSGGVTPCGTSFFTGLMLLNKTCVMGLFLFKGTVCVVSFTGLSRGFLMGLVVDISSSVNLFDSSDSDLVRLRLMSPSLDGKPRKPSFISFDSSEFLSVLSPASLNRFLRGKNSLSENCLVIDAVFFGDGDSFSLSNCSMLTTNFAMSLRLLPISGPTDFERCLKVNFDFSLLSSLISLMVASKAQRTQKCYSTRGEASLRGRSNIRESIRRRRRHWLNFWDVKREEKGYKKLYIT</sequence>
<reference evidence="1" key="1">
    <citation type="journal article" date="2023" name="Insect Mol. Biol.">
        <title>Genome sequencing provides insights into the evolution of gene families encoding plant cell wall-degrading enzymes in longhorned beetles.</title>
        <authorList>
            <person name="Shin N.R."/>
            <person name="Okamura Y."/>
            <person name="Kirsch R."/>
            <person name="Pauchet Y."/>
        </authorList>
    </citation>
    <scope>NUCLEOTIDE SEQUENCE</scope>
    <source>
        <strain evidence="1">MMC_N1</strain>
    </source>
</reference>
<name>A0ABQ9K399_9CUCU</name>
<dbReference type="EMBL" id="JAPWTJ010000053">
    <property type="protein sequence ID" value="KAJ8983975.1"/>
    <property type="molecule type" value="Genomic_DNA"/>
</dbReference>
<proteinExistence type="predicted"/>
<evidence type="ECO:0000313" key="1">
    <source>
        <dbReference type="EMBL" id="KAJ8983975.1"/>
    </source>
</evidence>
<accession>A0ABQ9K399</accession>
<organism evidence="1 2">
    <name type="scientific">Molorchus minor</name>
    <dbReference type="NCBI Taxonomy" id="1323400"/>
    <lineage>
        <taxon>Eukaryota</taxon>
        <taxon>Metazoa</taxon>
        <taxon>Ecdysozoa</taxon>
        <taxon>Arthropoda</taxon>
        <taxon>Hexapoda</taxon>
        <taxon>Insecta</taxon>
        <taxon>Pterygota</taxon>
        <taxon>Neoptera</taxon>
        <taxon>Endopterygota</taxon>
        <taxon>Coleoptera</taxon>
        <taxon>Polyphaga</taxon>
        <taxon>Cucujiformia</taxon>
        <taxon>Chrysomeloidea</taxon>
        <taxon>Cerambycidae</taxon>
        <taxon>Lamiinae</taxon>
        <taxon>Monochamini</taxon>
        <taxon>Molorchus</taxon>
    </lineage>
</organism>
<keyword evidence="2" id="KW-1185">Reference proteome</keyword>
<comment type="caution">
    <text evidence="1">The sequence shown here is derived from an EMBL/GenBank/DDBJ whole genome shotgun (WGS) entry which is preliminary data.</text>
</comment>
<gene>
    <name evidence="1" type="ORF">NQ317_008679</name>
</gene>
<evidence type="ECO:0000313" key="2">
    <source>
        <dbReference type="Proteomes" id="UP001162164"/>
    </source>
</evidence>
<dbReference type="Proteomes" id="UP001162164">
    <property type="component" value="Unassembled WGS sequence"/>
</dbReference>